<dbReference type="Pfam" id="PF07866">
    <property type="entry name" value="DUF1653"/>
    <property type="match status" value="1"/>
</dbReference>
<keyword evidence="4" id="KW-1185">Reference proteome</keyword>
<reference evidence="2" key="1">
    <citation type="submission" date="2015-09" db="EMBL/GenBank/DDBJ databases">
        <title>Draft Genome Sequences of Two Novel Amoeba-resistant Intranuclear Bacteria, Candidatus Berkiella cookevillensis and Candidatus Berkiella aquae.</title>
        <authorList>
            <person name="Mehari Y.T."/>
            <person name="Arivett B.A."/>
            <person name="Farone A.L."/>
            <person name="Gunderson J.H."/>
            <person name="Farone M.B."/>
        </authorList>
    </citation>
    <scope>NUCLEOTIDE SEQUENCE [LARGE SCALE GENOMIC DNA]</scope>
    <source>
        <strain evidence="2">HT99</strain>
    </source>
</reference>
<dbReference type="InterPro" id="IPR023387">
    <property type="entry name" value="DUF1653-like_dom"/>
</dbReference>
<reference evidence="3" key="3">
    <citation type="submission" date="2021-06" db="EMBL/GenBank/DDBJ databases">
        <title>Genomic Description and Analysis of Intracellular Bacteria, Candidatus Berkiella cookevillensis and Candidatus Berkiella aquae.</title>
        <authorList>
            <person name="Kidane D.T."/>
            <person name="Mehari Y.T."/>
            <person name="Rice F.C."/>
            <person name="Arivett B.A."/>
            <person name="Farone A.L."/>
            <person name="Berk S.G."/>
            <person name="Farone M.B."/>
        </authorList>
    </citation>
    <scope>NUCLEOTIDE SEQUENCE</scope>
    <source>
        <strain evidence="3">HT99</strain>
    </source>
</reference>
<dbReference type="AlphaFoldDB" id="A0A0Q9YDT3"/>
<feature type="domain" description="DUF1653" evidence="1">
    <location>
        <begin position="7"/>
        <end position="72"/>
    </location>
</feature>
<dbReference type="EMBL" id="LKAJ01000019">
    <property type="protein sequence ID" value="KRG18672.1"/>
    <property type="molecule type" value="Genomic_DNA"/>
</dbReference>
<dbReference type="OrthoDB" id="371169at2"/>
<reference evidence="3" key="2">
    <citation type="journal article" date="2016" name="Genome Announc.">
        <title>Draft Genome Sequences of Two Novel Amoeba-Resistant Intranuclear Bacteria, 'Candidatus Berkiella cookevillensis' and 'Candidatus Berkiella aquae'.</title>
        <authorList>
            <person name="Mehari Y.T."/>
            <person name="Arivett B.A."/>
            <person name="Farone A.L."/>
            <person name="Gunderson J.H."/>
            <person name="Farone M.B."/>
        </authorList>
    </citation>
    <scope>NUCLEOTIDE SEQUENCE</scope>
    <source>
        <strain evidence="3">HT99</strain>
    </source>
</reference>
<dbReference type="Proteomes" id="UP000051497">
    <property type="component" value="Unassembled WGS sequence"/>
</dbReference>
<evidence type="ECO:0000313" key="3">
    <source>
        <dbReference type="EMBL" id="MCS5709924.1"/>
    </source>
</evidence>
<name>A0A0Q9YDT3_9GAMM</name>
<organism evidence="2">
    <name type="scientific">Candidatus Berkiella aquae</name>
    <dbReference type="NCBI Taxonomy" id="295108"/>
    <lineage>
        <taxon>Bacteria</taxon>
        <taxon>Pseudomonadati</taxon>
        <taxon>Pseudomonadota</taxon>
        <taxon>Gammaproteobacteria</taxon>
        <taxon>Candidatus Berkiellales</taxon>
        <taxon>Candidatus Berkiellaceae</taxon>
        <taxon>Candidatus Berkiella</taxon>
    </lineage>
</organism>
<proteinExistence type="predicted"/>
<dbReference type="RefSeq" id="WP_075067550.1">
    <property type="nucleotide sequence ID" value="NZ_LKAJ02000001.1"/>
</dbReference>
<sequence length="76" mass="9026">MQKVIPGKYRHYKNKFYRVIGTGWHTDTLEELVIYQSLYDCEQFGHQALWTRPIADFLGTIQIDGIEMPRFTFIAE</sequence>
<evidence type="ECO:0000259" key="1">
    <source>
        <dbReference type="Pfam" id="PF07866"/>
    </source>
</evidence>
<evidence type="ECO:0000313" key="2">
    <source>
        <dbReference type="EMBL" id="KRG18672.1"/>
    </source>
</evidence>
<gene>
    <name evidence="3" type="ORF">HT99x_000640</name>
    <name evidence="2" type="ORF">HT99x_02958</name>
</gene>
<comment type="caution">
    <text evidence="2">The sequence shown here is derived from an EMBL/GenBank/DDBJ whole genome shotgun (WGS) entry which is preliminary data.</text>
</comment>
<accession>A0A0Q9YDT3</accession>
<protein>
    <submittedName>
        <fullName evidence="3">DUF1653 domain-containing protein</fullName>
    </submittedName>
</protein>
<dbReference type="EMBL" id="LKAJ02000001">
    <property type="protein sequence ID" value="MCS5709924.1"/>
    <property type="molecule type" value="Genomic_DNA"/>
</dbReference>
<dbReference type="Gene3D" id="2.30.30.320">
    <property type="entry name" value="DUF1653-like domain"/>
    <property type="match status" value="1"/>
</dbReference>
<dbReference type="STRING" id="295108.HT99x_02958"/>
<evidence type="ECO:0000313" key="4">
    <source>
        <dbReference type="Proteomes" id="UP000051497"/>
    </source>
</evidence>
<dbReference type="InterPro" id="IPR037135">
    <property type="entry name" value="DUF1653-like_dom_sf"/>
</dbReference>